<dbReference type="InterPro" id="IPR029510">
    <property type="entry name" value="Ald_DH_CS_GLU"/>
</dbReference>
<dbReference type="PROSITE" id="PS00070">
    <property type="entry name" value="ALDEHYDE_DEHYDR_CYS"/>
    <property type="match status" value="1"/>
</dbReference>
<dbReference type="FunFam" id="3.40.605.10:FF:000012">
    <property type="entry name" value="NAD-dependent succinate-semialdehyde dehydrogenase"/>
    <property type="match status" value="1"/>
</dbReference>
<evidence type="ECO:0000256" key="4">
    <source>
        <dbReference type="PROSITE-ProRule" id="PRU10007"/>
    </source>
</evidence>
<feature type="active site" evidence="4">
    <location>
        <position position="227"/>
    </location>
</feature>
<keyword evidence="8" id="KW-1185">Reference proteome</keyword>
<dbReference type="PANTHER" id="PTHR43217">
    <property type="entry name" value="SUCCINATE SEMIALDEHYDE DEHYDROGENASE [NAD(P)+] SAD"/>
    <property type="match status" value="1"/>
</dbReference>
<evidence type="ECO:0000256" key="5">
    <source>
        <dbReference type="RuleBase" id="RU003345"/>
    </source>
</evidence>
<proteinExistence type="inferred from homology"/>
<dbReference type="SUPFAM" id="SSF53720">
    <property type="entry name" value="ALDH-like"/>
    <property type="match status" value="1"/>
</dbReference>
<evidence type="ECO:0000256" key="1">
    <source>
        <dbReference type="ARBA" id="ARBA00009986"/>
    </source>
</evidence>
<dbReference type="Gene3D" id="3.40.309.10">
    <property type="entry name" value="Aldehyde Dehydrogenase, Chain A, domain 2"/>
    <property type="match status" value="1"/>
</dbReference>
<dbReference type="STRING" id="192904.SAMN04488514_101282"/>
<dbReference type="EMBL" id="FNGV01000001">
    <property type="protein sequence ID" value="SDL28784.1"/>
    <property type="molecule type" value="Genomic_DNA"/>
</dbReference>
<name>A0A1G9IVF0_9FLAO</name>
<organism evidence="7 8">
    <name type="scientific">Kriegella aquimaris</name>
    <dbReference type="NCBI Taxonomy" id="192904"/>
    <lineage>
        <taxon>Bacteria</taxon>
        <taxon>Pseudomonadati</taxon>
        <taxon>Bacteroidota</taxon>
        <taxon>Flavobacteriia</taxon>
        <taxon>Flavobacteriales</taxon>
        <taxon>Flavobacteriaceae</taxon>
        <taxon>Kriegella</taxon>
    </lineage>
</organism>
<dbReference type="OrthoDB" id="9762913at2"/>
<protein>
    <submittedName>
        <fullName evidence="7">Succinate-semialdehyde dehydrogenase / glutarate-semialdehyde dehydrogenase</fullName>
    </submittedName>
</protein>
<dbReference type="InterPro" id="IPR044148">
    <property type="entry name" value="ALDH_GabD1-like"/>
</dbReference>
<accession>A0A1G9IVF0</accession>
<dbReference type="PROSITE" id="PS00687">
    <property type="entry name" value="ALDEHYDE_DEHYDR_GLU"/>
    <property type="match status" value="1"/>
</dbReference>
<dbReference type="InterPro" id="IPR015590">
    <property type="entry name" value="Aldehyde_DH_dom"/>
</dbReference>
<dbReference type="FunFam" id="3.40.309.10:FF:000009">
    <property type="entry name" value="Aldehyde dehydrogenase A"/>
    <property type="match status" value="1"/>
</dbReference>
<dbReference type="AlphaFoldDB" id="A0A1G9IVF0"/>
<evidence type="ECO:0000259" key="6">
    <source>
        <dbReference type="Pfam" id="PF00171"/>
    </source>
</evidence>
<evidence type="ECO:0000313" key="8">
    <source>
        <dbReference type="Proteomes" id="UP000199440"/>
    </source>
</evidence>
<comment type="similarity">
    <text evidence="1 5">Belongs to the aldehyde dehydrogenase family.</text>
</comment>
<feature type="domain" description="Aldehyde dehydrogenase" evidence="6">
    <location>
        <begin position="4"/>
        <end position="447"/>
    </location>
</feature>
<gene>
    <name evidence="7" type="ORF">SAMN04488514_101282</name>
</gene>
<dbReference type="Gene3D" id="3.40.605.10">
    <property type="entry name" value="Aldehyde Dehydrogenase, Chain A, domain 1"/>
    <property type="match status" value="1"/>
</dbReference>
<dbReference type="Pfam" id="PF00171">
    <property type="entry name" value="Aldedh"/>
    <property type="match status" value="1"/>
</dbReference>
<dbReference type="GO" id="GO:0004030">
    <property type="term" value="F:aldehyde dehydrogenase [NAD(P)+] activity"/>
    <property type="evidence" value="ECO:0007669"/>
    <property type="project" value="InterPro"/>
</dbReference>
<reference evidence="7 8" key="1">
    <citation type="submission" date="2016-10" db="EMBL/GenBank/DDBJ databases">
        <authorList>
            <person name="de Groot N.N."/>
        </authorList>
    </citation>
    <scope>NUCLEOTIDE SEQUENCE [LARGE SCALE GENOMIC DNA]</scope>
    <source>
        <strain evidence="7 8">DSM 19886</strain>
    </source>
</reference>
<dbReference type="InterPro" id="IPR016162">
    <property type="entry name" value="Ald_DH_N"/>
</dbReference>
<evidence type="ECO:0000313" key="7">
    <source>
        <dbReference type="EMBL" id="SDL28784.1"/>
    </source>
</evidence>
<dbReference type="InterPro" id="IPR047110">
    <property type="entry name" value="GABD/Sad-like"/>
</dbReference>
<evidence type="ECO:0000256" key="3">
    <source>
        <dbReference type="ARBA" id="ARBA00023002"/>
    </source>
</evidence>
<evidence type="ECO:0000256" key="2">
    <source>
        <dbReference type="ARBA" id="ARBA00022857"/>
    </source>
</evidence>
<dbReference type="GO" id="GO:0004777">
    <property type="term" value="F:succinate-semialdehyde dehydrogenase (NAD+) activity"/>
    <property type="evidence" value="ECO:0007669"/>
    <property type="project" value="TreeGrafter"/>
</dbReference>
<dbReference type="Proteomes" id="UP000199440">
    <property type="component" value="Unassembled WGS sequence"/>
</dbReference>
<dbReference type="InterPro" id="IPR016161">
    <property type="entry name" value="Ald_DH/histidinol_DH"/>
</dbReference>
<dbReference type="RefSeq" id="WP_089884531.1">
    <property type="nucleotide sequence ID" value="NZ_FNGV01000001.1"/>
</dbReference>
<keyword evidence="3 5" id="KW-0560">Oxidoreductase</keyword>
<dbReference type="InterPro" id="IPR016160">
    <property type="entry name" value="Ald_DH_CS_CYS"/>
</dbReference>
<keyword evidence="2" id="KW-0521">NADP</keyword>
<dbReference type="InterPro" id="IPR016163">
    <property type="entry name" value="Ald_DH_C"/>
</dbReference>
<dbReference type="CDD" id="cd07100">
    <property type="entry name" value="ALDH_SSADH1_GabD1"/>
    <property type="match status" value="1"/>
</dbReference>
<dbReference type="PANTHER" id="PTHR43217:SF1">
    <property type="entry name" value="SUCCINATE SEMIALDEHYDE DEHYDROGENASE [NAD(P)+] SAD"/>
    <property type="match status" value="1"/>
</dbReference>
<sequence>MKISVNPFNGKKIYEFKELNSNNLQSRVKLADETFNSWRKTTFEERSRLMNNAAKELKNNKERYGAIITNEMGKPLSQAIVEIEKCAWVCEYYAANAAEQLKEEPIETDADLSYVRYEPIGVVLAVMPWNYPFWQVFRFAAPNLMAGNVGVLKHASNVMMSAQMIQEVFENAGFPKGCFQNLIIGSEKIEVLLENELIRAVTLTGSKPAGSSVASTAGQHIKKSVLELGGNNALVVFEDADIEKTLEVCVKARFQNTGQSCIAGKRLLLQQSIAKEFVQKYKDKVEALTCGNPLDKDTYIGVMAREDLAEELEKQVSDSVKMGARVLLGGKREGCFFEPTILTKVDEAMPVFKEETFGPVIGITTFENEVDAVNLVNNSEFGLGVSIFTVDRKRVNRLIPQFYEGAVFVNELVKSDPRLPFGGVKTSGYGRELSSHGIRELVNKKTVYITYE</sequence>